<dbReference type="PANTHER" id="PTHR12737">
    <property type="entry name" value="DIMETHYLARGININE DIMETHYLAMINOHYDROLASE"/>
    <property type="match status" value="1"/>
</dbReference>
<feature type="non-terminal residue" evidence="3">
    <location>
        <position position="1"/>
    </location>
</feature>
<dbReference type="Proteomes" id="UP001177023">
    <property type="component" value="Unassembled WGS sequence"/>
</dbReference>
<sequence>MYTHAIFPVIPDDIRAAEKKTKIDVPTVHAQIEGFQETLREAGISIMEIETAEGKNNNLLYLNDLAIVIGQTALIGRTVKVKETPEQLVRILKQLVWKVDICPAKTYGGDKIILDAQDVLFTGKEILVSTRKNGTNLEGAVVLSRTFSSHHIVVLPFNKLQPIRHYISVAIPGEVLTIGNSKEAEEVKQIMRSKTTYTYNVITTDDSTAAACLNFNNRVVFRQDRPEPKFSKLREDGLELWALDVSEISKITSPFTRFCLLVNDGSSANQKQA</sequence>
<organism evidence="3 4">
    <name type="scientific">Mesorhabditis spiculigera</name>
    <dbReference type="NCBI Taxonomy" id="96644"/>
    <lineage>
        <taxon>Eukaryota</taxon>
        <taxon>Metazoa</taxon>
        <taxon>Ecdysozoa</taxon>
        <taxon>Nematoda</taxon>
        <taxon>Chromadorea</taxon>
        <taxon>Rhabditida</taxon>
        <taxon>Rhabditina</taxon>
        <taxon>Rhabditomorpha</taxon>
        <taxon>Rhabditoidea</taxon>
        <taxon>Rhabditidae</taxon>
        <taxon>Mesorhabditinae</taxon>
        <taxon>Mesorhabditis</taxon>
    </lineage>
</organism>
<evidence type="ECO:0000313" key="4">
    <source>
        <dbReference type="Proteomes" id="UP001177023"/>
    </source>
</evidence>
<comment type="similarity">
    <text evidence="1">Belongs to the DDAH family.</text>
</comment>
<keyword evidence="2" id="KW-0378">Hydrolase</keyword>
<reference evidence="3" key="1">
    <citation type="submission" date="2023-06" db="EMBL/GenBank/DDBJ databases">
        <authorList>
            <person name="Delattre M."/>
        </authorList>
    </citation>
    <scope>NUCLEOTIDE SEQUENCE</scope>
    <source>
        <strain evidence="3">AF72</strain>
    </source>
</reference>
<evidence type="ECO:0000256" key="1">
    <source>
        <dbReference type="ARBA" id="ARBA00008532"/>
    </source>
</evidence>
<proteinExistence type="inferred from homology"/>
<keyword evidence="4" id="KW-1185">Reference proteome</keyword>
<protein>
    <recommendedName>
        <fullName evidence="5">Dimethylargininase</fullName>
    </recommendedName>
</protein>
<dbReference type="GO" id="GO:0006525">
    <property type="term" value="P:arginine metabolic process"/>
    <property type="evidence" value="ECO:0007669"/>
    <property type="project" value="TreeGrafter"/>
</dbReference>
<dbReference type="GO" id="GO:0016403">
    <property type="term" value="F:dimethylargininase activity"/>
    <property type="evidence" value="ECO:0007669"/>
    <property type="project" value="TreeGrafter"/>
</dbReference>
<dbReference type="AlphaFoldDB" id="A0AA36DAY3"/>
<name>A0AA36DAY3_9BILA</name>
<dbReference type="GO" id="GO:0045429">
    <property type="term" value="P:positive regulation of nitric oxide biosynthetic process"/>
    <property type="evidence" value="ECO:0007669"/>
    <property type="project" value="TreeGrafter"/>
</dbReference>
<dbReference type="EMBL" id="CATQJA010002665">
    <property type="protein sequence ID" value="CAJ0583887.1"/>
    <property type="molecule type" value="Genomic_DNA"/>
</dbReference>
<dbReference type="SUPFAM" id="SSF55909">
    <property type="entry name" value="Pentein"/>
    <property type="match status" value="1"/>
</dbReference>
<comment type="caution">
    <text evidence="3">The sequence shown here is derived from an EMBL/GenBank/DDBJ whole genome shotgun (WGS) entry which is preliminary data.</text>
</comment>
<dbReference type="InterPro" id="IPR033199">
    <property type="entry name" value="DDAH-like"/>
</dbReference>
<evidence type="ECO:0000256" key="2">
    <source>
        <dbReference type="ARBA" id="ARBA00022801"/>
    </source>
</evidence>
<gene>
    <name evidence="3" type="ORF">MSPICULIGERA_LOCUS21955</name>
</gene>
<evidence type="ECO:0008006" key="5">
    <source>
        <dbReference type="Google" id="ProtNLM"/>
    </source>
</evidence>
<evidence type="ECO:0000313" key="3">
    <source>
        <dbReference type="EMBL" id="CAJ0583887.1"/>
    </source>
</evidence>
<dbReference type="GO" id="GO:0000052">
    <property type="term" value="P:citrulline metabolic process"/>
    <property type="evidence" value="ECO:0007669"/>
    <property type="project" value="TreeGrafter"/>
</dbReference>
<dbReference type="Gene3D" id="3.75.10.10">
    <property type="entry name" value="L-arginine/glycine Amidinotransferase, Chain A"/>
    <property type="match status" value="1"/>
</dbReference>
<dbReference type="PANTHER" id="PTHR12737:SF9">
    <property type="entry name" value="DIMETHYLARGININASE"/>
    <property type="match status" value="1"/>
</dbReference>
<accession>A0AA36DAY3</accession>
<dbReference type="GO" id="GO:0016597">
    <property type="term" value="F:amino acid binding"/>
    <property type="evidence" value="ECO:0007669"/>
    <property type="project" value="TreeGrafter"/>
</dbReference>